<keyword evidence="2" id="KW-1185">Reference proteome</keyword>
<organism evidence="1 2">
    <name type="scientific">Salinibacillus xinjiangensis</name>
    <dbReference type="NCBI Taxonomy" id="1229268"/>
    <lineage>
        <taxon>Bacteria</taxon>
        <taxon>Bacillati</taxon>
        <taxon>Bacillota</taxon>
        <taxon>Bacilli</taxon>
        <taxon>Bacillales</taxon>
        <taxon>Bacillaceae</taxon>
        <taxon>Salinibacillus</taxon>
    </lineage>
</organism>
<reference evidence="1 2" key="1">
    <citation type="submission" date="2019-11" db="EMBL/GenBank/DDBJ databases">
        <authorList>
            <person name="Li J."/>
        </authorList>
    </citation>
    <scope>NUCLEOTIDE SEQUENCE [LARGE SCALE GENOMIC DNA]</scope>
    <source>
        <strain evidence="1 2">J4</strain>
    </source>
</reference>
<name>A0A6G1X2D2_9BACI</name>
<protein>
    <recommendedName>
        <fullName evidence="3">Competence protein</fullName>
    </recommendedName>
</protein>
<sequence length="160" mass="18814">MNKVEEYEINRNTILITPHYDPVYRTRILEKNREIYCTKTSLQIIEEACINGGASMNGRKQAMEKILQTKVKVPIPVDPSIGVFLFPNKSPKEMNCYWFSFFHIKEYLKSSHDGNKTEIIFTNKMKQVIDTSFFTFRRQMYLTSLAIAMLSRNAWLKKDD</sequence>
<comment type="caution">
    <text evidence="1">The sequence shown here is derived from an EMBL/GenBank/DDBJ whole genome shotgun (WGS) entry which is preliminary data.</text>
</comment>
<dbReference type="OrthoDB" id="2417337at2"/>
<evidence type="ECO:0008006" key="3">
    <source>
        <dbReference type="Google" id="ProtNLM"/>
    </source>
</evidence>
<dbReference type="InterPro" id="IPR010461">
    <property type="entry name" value="ComK"/>
</dbReference>
<evidence type="ECO:0000313" key="1">
    <source>
        <dbReference type="EMBL" id="MRG85094.1"/>
    </source>
</evidence>
<dbReference type="Pfam" id="PF06338">
    <property type="entry name" value="ComK"/>
    <property type="match status" value="1"/>
</dbReference>
<accession>A0A6G1X2D2</accession>
<proteinExistence type="predicted"/>
<gene>
    <name evidence="1" type="ORF">GH754_01985</name>
</gene>
<dbReference type="RefSeq" id="WP_153727044.1">
    <property type="nucleotide sequence ID" value="NZ_WJNH01000001.1"/>
</dbReference>
<dbReference type="AlphaFoldDB" id="A0A6G1X2D2"/>
<dbReference type="Proteomes" id="UP000480185">
    <property type="component" value="Unassembled WGS sequence"/>
</dbReference>
<evidence type="ECO:0000313" key="2">
    <source>
        <dbReference type="Proteomes" id="UP000480185"/>
    </source>
</evidence>
<dbReference type="GO" id="GO:0030420">
    <property type="term" value="P:establishment of competence for transformation"/>
    <property type="evidence" value="ECO:0007669"/>
    <property type="project" value="InterPro"/>
</dbReference>
<dbReference type="EMBL" id="WJNH01000001">
    <property type="protein sequence ID" value="MRG85094.1"/>
    <property type="molecule type" value="Genomic_DNA"/>
</dbReference>